<accession>A0A9X2KTQ5</accession>
<organism evidence="2 3">
    <name type="scientific">Gilvimarinus xylanilyticus</name>
    <dbReference type="NCBI Taxonomy" id="2944139"/>
    <lineage>
        <taxon>Bacteria</taxon>
        <taxon>Pseudomonadati</taxon>
        <taxon>Pseudomonadota</taxon>
        <taxon>Gammaproteobacteria</taxon>
        <taxon>Cellvibrionales</taxon>
        <taxon>Cellvibrionaceae</taxon>
        <taxon>Gilvimarinus</taxon>
    </lineage>
</organism>
<dbReference type="EMBL" id="JAMFTH010000002">
    <property type="protein sequence ID" value="MCP8899534.1"/>
    <property type="molecule type" value="Genomic_DNA"/>
</dbReference>
<comment type="caution">
    <text evidence="2">The sequence shown here is derived from an EMBL/GenBank/DDBJ whole genome shotgun (WGS) entry which is preliminary data.</text>
</comment>
<feature type="transmembrane region" description="Helical" evidence="1">
    <location>
        <begin position="125"/>
        <end position="147"/>
    </location>
</feature>
<evidence type="ECO:0000256" key="1">
    <source>
        <dbReference type="SAM" id="Phobius"/>
    </source>
</evidence>
<name>A0A9X2KTQ5_9GAMM</name>
<evidence type="ECO:0000313" key="2">
    <source>
        <dbReference type="EMBL" id="MCP8899534.1"/>
    </source>
</evidence>
<keyword evidence="1" id="KW-0472">Membrane</keyword>
<gene>
    <name evidence="2" type="ORF">M6D89_09510</name>
</gene>
<dbReference type="Proteomes" id="UP001139319">
    <property type="component" value="Unassembled WGS sequence"/>
</dbReference>
<proteinExistence type="predicted"/>
<evidence type="ECO:0000313" key="3">
    <source>
        <dbReference type="Proteomes" id="UP001139319"/>
    </source>
</evidence>
<reference evidence="2" key="1">
    <citation type="submission" date="2022-05" db="EMBL/GenBank/DDBJ databases">
        <authorList>
            <person name="Sun H.-N."/>
        </authorList>
    </citation>
    <scope>NUCLEOTIDE SEQUENCE</scope>
    <source>
        <strain evidence="2">HB14</strain>
    </source>
</reference>
<dbReference type="AlphaFoldDB" id="A0A9X2KTQ5"/>
<keyword evidence="1" id="KW-0812">Transmembrane</keyword>
<keyword evidence="1" id="KW-1133">Transmembrane helix</keyword>
<feature type="transmembrane region" description="Helical" evidence="1">
    <location>
        <begin position="47"/>
        <end position="68"/>
    </location>
</feature>
<feature type="transmembrane region" description="Helical" evidence="1">
    <location>
        <begin position="89"/>
        <end position="113"/>
    </location>
</feature>
<dbReference type="RefSeq" id="WP_253967831.1">
    <property type="nucleotide sequence ID" value="NZ_JAMFTH010000002.1"/>
</dbReference>
<protein>
    <submittedName>
        <fullName evidence="2">Uncharacterized protein</fullName>
    </submittedName>
</protein>
<sequence length="153" mass="17104">MKQQETMPAIAAPPSNGQKLFVRYTLAILIDLVVLGLFNQFWDRVHIEAFSVALMAAALMQLLLQATFKVEHYVSDYFKAKSGAAAKGAYFVSVWFILFISKFIMLGAIELAFSGQIHFDGRFHGAVPFIAVVAVMITAEELVVRIYRRLGDQ</sequence>
<feature type="transmembrane region" description="Helical" evidence="1">
    <location>
        <begin position="21"/>
        <end position="41"/>
    </location>
</feature>
<keyword evidence="3" id="KW-1185">Reference proteome</keyword>
<reference evidence="2" key="2">
    <citation type="submission" date="2023-01" db="EMBL/GenBank/DDBJ databases">
        <title>Gilvimarinus xylanilyticus HB14 isolated from Caulerpa lentillifera aquaculture base in Hainan, China.</title>
        <authorList>
            <person name="Zhang Y.-J."/>
        </authorList>
    </citation>
    <scope>NUCLEOTIDE SEQUENCE</scope>
    <source>
        <strain evidence="2">HB14</strain>
    </source>
</reference>